<dbReference type="Proteomes" id="UP000076761">
    <property type="component" value="Unassembled WGS sequence"/>
</dbReference>
<dbReference type="EMBL" id="KV425693">
    <property type="protein sequence ID" value="KZT18265.1"/>
    <property type="molecule type" value="Genomic_DNA"/>
</dbReference>
<name>A0A165MFE9_9AGAM</name>
<gene>
    <name evidence="1" type="ORF">NEOLEDRAFT_1143619</name>
</gene>
<dbReference type="InParanoid" id="A0A165MFE9"/>
<sequence>MSDSETLARVLNRLLPSLNQHTVDETQFESTLRHRVKKLYQEMMGSMTDEQTRLEIQELIEKLVSVSNLIMHRSPCLFSDKSAVYCPLWSNVQHPVLILVRMGFGLLSKI</sequence>
<protein>
    <submittedName>
        <fullName evidence="1">Uncharacterized protein</fullName>
    </submittedName>
</protein>
<dbReference type="AlphaFoldDB" id="A0A165MFE9"/>
<evidence type="ECO:0000313" key="1">
    <source>
        <dbReference type="EMBL" id="KZT18265.1"/>
    </source>
</evidence>
<keyword evidence="2" id="KW-1185">Reference proteome</keyword>
<proteinExistence type="predicted"/>
<reference evidence="1 2" key="1">
    <citation type="journal article" date="2016" name="Mol. Biol. Evol.">
        <title>Comparative Genomics of Early-Diverging Mushroom-Forming Fungi Provides Insights into the Origins of Lignocellulose Decay Capabilities.</title>
        <authorList>
            <person name="Nagy L.G."/>
            <person name="Riley R."/>
            <person name="Tritt A."/>
            <person name="Adam C."/>
            <person name="Daum C."/>
            <person name="Floudas D."/>
            <person name="Sun H."/>
            <person name="Yadav J.S."/>
            <person name="Pangilinan J."/>
            <person name="Larsson K.H."/>
            <person name="Matsuura K."/>
            <person name="Barry K."/>
            <person name="Labutti K."/>
            <person name="Kuo R."/>
            <person name="Ohm R.A."/>
            <person name="Bhattacharya S.S."/>
            <person name="Shirouzu T."/>
            <person name="Yoshinaga Y."/>
            <person name="Martin F.M."/>
            <person name="Grigoriev I.V."/>
            <person name="Hibbett D.S."/>
        </authorList>
    </citation>
    <scope>NUCLEOTIDE SEQUENCE [LARGE SCALE GENOMIC DNA]</scope>
    <source>
        <strain evidence="1 2">HHB14362 ss-1</strain>
    </source>
</reference>
<accession>A0A165MFE9</accession>
<organism evidence="1 2">
    <name type="scientific">Neolentinus lepideus HHB14362 ss-1</name>
    <dbReference type="NCBI Taxonomy" id="1314782"/>
    <lineage>
        <taxon>Eukaryota</taxon>
        <taxon>Fungi</taxon>
        <taxon>Dikarya</taxon>
        <taxon>Basidiomycota</taxon>
        <taxon>Agaricomycotina</taxon>
        <taxon>Agaricomycetes</taxon>
        <taxon>Gloeophyllales</taxon>
        <taxon>Gloeophyllaceae</taxon>
        <taxon>Neolentinus</taxon>
    </lineage>
</organism>
<evidence type="ECO:0000313" key="2">
    <source>
        <dbReference type="Proteomes" id="UP000076761"/>
    </source>
</evidence>